<evidence type="ECO:0000256" key="3">
    <source>
        <dbReference type="HAMAP-Rule" id="MF_03054"/>
    </source>
</evidence>
<dbReference type="GO" id="GO:0002143">
    <property type="term" value="P:tRNA wobble position uridine thiolation"/>
    <property type="evidence" value="ECO:0007669"/>
    <property type="project" value="TreeGrafter"/>
</dbReference>
<comment type="function">
    <text evidence="3">Plays a central role in 2-thiolation of mcm(5)S(2)U at tRNA wobble positions of tRNA(Lys), tRNA(Glu) and tRNA(Gln). May act by forming a heterodimer with NCS6 that ligates sulfur from thiocarboxylated URM1 onto the uridine of tRNAs at wobble position. Prior mcm(5) tRNA modification by the elongator complex is required for 2-thiolation. May also be involved in protein urmylation.</text>
</comment>
<gene>
    <name evidence="3" type="primary">NCS2</name>
    <name evidence="3" type="synonym">CTU2</name>
    <name evidence="4" type="ORF">Egran_06430</name>
</gene>
<name>A0A232LNV3_9EURO</name>
<reference evidence="4 5" key="1">
    <citation type="journal article" date="2015" name="Environ. Microbiol.">
        <title>Metagenome sequence of Elaphomyces granulatus from sporocarp tissue reveals Ascomycota ectomycorrhizal fingerprints of genome expansion and a Proteobacteria-rich microbiome.</title>
        <authorList>
            <person name="Quandt C.A."/>
            <person name="Kohler A."/>
            <person name="Hesse C.N."/>
            <person name="Sharpton T.J."/>
            <person name="Martin F."/>
            <person name="Spatafora J.W."/>
        </authorList>
    </citation>
    <scope>NUCLEOTIDE SEQUENCE [LARGE SCALE GENOMIC DNA]</scope>
    <source>
        <strain evidence="4 5">OSC145934</strain>
    </source>
</reference>
<dbReference type="GO" id="GO:0016783">
    <property type="term" value="F:sulfurtransferase activity"/>
    <property type="evidence" value="ECO:0007669"/>
    <property type="project" value="TreeGrafter"/>
</dbReference>
<dbReference type="GO" id="GO:0000049">
    <property type="term" value="F:tRNA binding"/>
    <property type="evidence" value="ECO:0007669"/>
    <property type="project" value="InterPro"/>
</dbReference>
<organism evidence="4 5">
    <name type="scientific">Elaphomyces granulatus</name>
    <dbReference type="NCBI Taxonomy" id="519963"/>
    <lineage>
        <taxon>Eukaryota</taxon>
        <taxon>Fungi</taxon>
        <taxon>Dikarya</taxon>
        <taxon>Ascomycota</taxon>
        <taxon>Pezizomycotina</taxon>
        <taxon>Eurotiomycetes</taxon>
        <taxon>Eurotiomycetidae</taxon>
        <taxon>Eurotiales</taxon>
        <taxon>Elaphomycetaceae</taxon>
        <taxon>Elaphomyces</taxon>
    </lineage>
</organism>
<dbReference type="OrthoDB" id="25129at2759"/>
<dbReference type="FunFam" id="3.40.50.620:FF:000143">
    <property type="entry name" value="Cytoplasmic tRNA 2-thiolation protein 2"/>
    <property type="match status" value="1"/>
</dbReference>
<dbReference type="Gene3D" id="3.40.50.620">
    <property type="entry name" value="HUPs"/>
    <property type="match status" value="1"/>
</dbReference>
<comment type="caution">
    <text evidence="4">The sequence shown here is derived from an EMBL/GenBank/DDBJ whole genome shotgun (WGS) entry which is preliminary data.</text>
</comment>
<keyword evidence="2 3" id="KW-0819">tRNA processing</keyword>
<protein>
    <recommendedName>
        <fullName evidence="3">Cytoplasmic tRNA 2-thiolation protein 2</fullName>
    </recommendedName>
</protein>
<comment type="pathway">
    <text evidence="3">tRNA modification; 5-methoxycarbonylmethyl-2-thiouridine-tRNA biosynthesis.</text>
</comment>
<dbReference type="SUPFAM" id="SSF52402">
    <property type="entry name" value="Adenine nucleotide alpha hydrolases-like"/>
    <property type="match status" value="1"/>
</dbReference>
<dbReference type="PANTHER" id="PTHR20882">
    <property type="entry name" value="CYTOPLASMIC TRNA 2-THIOLATION PROTEIN 2"/>
    <property type="match status" value="1"/>
</dbReference>
<dbReference type="UniPathway" id="UPA00988"/>
<dbReference type="GO" id="GO:0005829">
    <property type="term" value="C:cytosol"/>
    <property type="evidence" value="ECO:0007669"/>
    <property type="project" value="TreeGrafter"/>
</dbReference>
<dbReference type="HAMAP" id="MF_03054">
    <property type="entry name" value="CTU2"/>
    <property type="match status" value="1"/>
</dbReference>
<sequence>MSEKRLPDPCMDCKDRKAILTVRTRQLCSDCFVRFISIKVVRRMELYRLRDASHDRQPKLLLPLSCGVSSTVLLHILNGQLERQAASGQGRVAYKLHVLLVDPSTISIVNPSCEERFAQAQQYFPRHTYTRVPFHAIFQYDEGIRETISRFAGSEFEDRDPMSDSERLDAFRAGIPTASSKNDIDNILLTRLIVACARSFGCEAVVWGDSDSRLAAKTLANVAKGRGSSLTWQVCDGLSPWDIQFSFPLRDLYKSELQLYTVQVPSLADIIVPEQPMQENQSNRNLSIDELMKQYIETQGEKYPGVMANVVRTVAKLQQPSIPVGQVQCTLCGSCCESPPNSTSSGSTADLPNDELTDRFCYGCSRSQPSAGIIPSYRR</sequence>
<dbReference type="Proteomes" id="UP000243515">
    <property type="component" value="Unassembled WGS sequence"/>
</dbReference>
<dbReference type="Pfam" id="PF10288">
    <property type="entry name" value="CTU2"/>
    <property type="match status" value="1"/>
</dbReference>
<accession>A0A232LNV3</accession>
<evidence type="ECO:0000256" key="1">
    <source>
        <dbReference type="ARBA" id="ARBA00022490"/>
    </source>
</evidence>
<dbReference type="PANTHER" id="PTHR20882:SF14">
    <property type="entry name" value="CYTOPLASMIC TRNA 2-THIOLATION PROTEIN 2"/>
    <property type="match status" value="1"/>
</dbReference>
<evidence type="ECO:0000313" key="4">
    <source>
        <dbReference type="EMBL" id="OXV05802.1"/>
    </source>
</evidence>
<evidence type="ECO:0000313" key="5">
    <source>
        <dbReference type="Proteomes" id="UP000243515"/>
    </source>
</evidence>
<dbReference type="EMBL" id="NPHW01006436">
    <property type="protein sequence ID" value="OXV05802.1"/>
    <property type="molecule type" value="Genomic_DNA"/>
</dbReference>
<keyword evidence="5" id="KW-1185">Reference proteome</keyword>
<dbReference type="GO" id="GO:0016779">
    <property type="term" value="F:nucleotidyltransferase activity"/>
    <property type="evidence" value="ECO:0007669"/>
    <property type="project" value="UniProtKB-UniRule"/>
</dbReference>
<dbReference type="InterPro" id="IPR019407">
    <property type="entry name" value="CTU2"/>
</dbReference>
<dbReference type="AlphaFoldDB" id="A0A232LNV3"/>
<proteinExistence type="inferred from homology"/>
<evidence type="ECO:0000256" key="2">
    <source>
        <dbReference type="ARBA" id="ARBA00022694"/>
    </source>
</evidence>
<comment type="similarity">
    <text evidence="3">Belongs to the CTU2/NCS2 family.</text>
</comment>
<keyword evidence="1 3" id="KW-0963">Cytoplasm</keyword>
<comment type="subcellular location">
    <subcellularLocation>
        <location evidence="3">Cytoplasm</location>
    </subcellularLocation>
</comment>
<dbReference type="InterPro" id="IPR014729">
    <property type="entry name" value="Rossmann-like_a/b/a_fold"/>
</dbReference>
<dbReference type="GO" id="GO:0032447">
    <property type="term" value="P:protein urmylation"/>
    <property type="evidence" value="ECO:0007669"/>
    <property type="project" value="UniProtKB-UniRule"/>
</dbReference>